<dbReference type="Gene3D" id="1.10.287.1350">
    <property type="match status" value="1"/>
</dbReference>
<organism evidence="6">
    <name type="scientific">Polynucleobacter sp. UK-FUSCHL-C3</name>
    <dbReference type="NCBI Taxonomy" id="2955208"/>
    <lineage>
        <taxon>Bacteria</taxon>
        <taxon>Pseudomonadati</taxon>
        <taxon>Pseudomonadota</taxon>
        <taxon>Betaproteobacteria</taxon>
        <taxon>Burkholderiales</taxon>
        <taxon>Burkholderiaceae</taxon>
        <taxon>Polynucleobacter</taxon>
    </lineage>
</organism>
<accession>A0AAU8A1F1</accession>
<keyword evidence="2" id="KW-0808">Transferase</keyword>
<evidence type="ECO:0000259" key="4">
    <source>
        <dbReference type="Pfam" id="PF00891"/>
    </source>
</evidence>
<dbReference type="GO" id="GO:0008171">
    <property type="term" value="F:O-methyltransferase activity"/>
    <property type="evidence" value="ECO:0007669"/>
    <property type="project" value="InterPro"/>
</dbReference>
<keyword evidence="1" id="KW-0489">Methyltransferase</keyword>
<name>A0AAU8A1F1_9BURK</name>
<dbReference type="InterPro" id="IPR029063">
    <property type="entry name" value="SAM-dependent_MTases_sf"/>
</dbReference>
<dbReference type="RefSeq" id="WP_353438262.1">
    <property type="nucleotide sequence ID" value="NZ_CP099959.1"/>
</dbReference>
<dbReference type="InterPro" id="IPR036390">
    <property type="entry name" value="WH_DNA-bd_sf"/>
</dbReference>
<evidence type="ECO:0000256" key="3">
    <source>
        <dbReference type="ARBA" id="ARBA00022691"/>
    </source>
</evidence>
<proteinExistence type="predicted"/>
<dbReference type="InterPro" id="IPR001077">
    <property type="entry name" value="COMT_C"/>
</dbReference>
<dbReference type="Pfam" id="PF08100">
    <property type="entry name" value="Dimerisation"/>
    <property type="match status" value="1"/>
</dbReference>
<evidence type="ECO:0000256" key="1">
    <source>
        <dbReference type="ARBA" id="ARBA00022603"/>
    </source>
</evidence>
<feature type="domain" description="O-methyltransferase C-terminal" evidence="4">
    <location>
        <begin position="193"/>
        <end position="378"/>
    </location>
</feature>
<dbReference type="PANTHER" id="PTHR43712:SF2">
    <property type="entry name" value="O-METHYLTRANSFERASE CICE"/>
    <property type="match status" value="1"/>
</dbReference>
<evidence type="ECO:0000313" key="6">
    <source>
        <dbReference type="EMBL" id="XCC57233.1"/>
    </source>
</evidence>
<dbReference type="SUPFAM" id="SSF53335">
    <property type="entry name" value="S-adenosyl-L-methionine-dependent methyltransferases"/>
    <property type="match status" value="1"/>
</dbReference>
<dbReference type="InterPro" id="IPR036388">
    <property type="entry name" value="WH-like_DNA-bd_sf"/>
</dbReference>
<reference evidence="6" key="1">
    <citation type="submission" date="2022-06" db="EMBL/GenBank/DDBJ databases">
        <title>New Polynucleobacter species.</title>
        <authorList>
            <person name="Hahn M.W."/>
        </authorList>
    </citation>
    <scope>NUCLEOTIDE SEQUENCE</scope>
    <source>
        <strain evidence="6">UK-FUSCHL-C3</strain>
    </source>
</reference>
<dbReference type="SUPFAM" id="SSF46785">
    <property type="entry name" value="Winged helix' DNA-binding domain"/>
    <property type="match status" value="1"/>
</dbReference>
<dbReference type="GO" id="GO:0046983">
    <property type="term" value="F:protein dimerization activity"/>
    <property type="evidence" value="ECO:0007669"/>
    <property type="project" value="InterPro"/>
</dbReference>
<dbReference type="PROSITE" id="PS51683">
    <property type="entry name" value="SAM_OMT_II"/>
    <property type="match status" value="1"/>
</dbReference>
<gene>
    <name evidence="6" type="ORF">NKE59_06975</name>
</gene>
<dbReference type="Gene3D" id="1.10.10.10">
    <property type="entry name" value="Winged helix-like DNA-binding domain superfamily/Winged helix DNA-binding domain"/>
    <property type="match status" value="1"/>
</dbReference>
<dbReference type="Gene3D" id="3.40.50.150">
    <property type="entry name" value="Vaccinia Virus protein VP39"/>
    <property type="match status" value="1"/>
</dbReference>
<dbReference type="InterPro" id="IPR016461">
    <property type="entry name" value="COMT-like"/>
</dbReference>
<dbReference type="EMBL" id="CP099959">
    <property type="protein sequence ID" value="XCC57233.1"/>
    <property type="molecule type" value="Genomic_DNA"/>
</dbReference>
<dbReference type="PANTHER" id="PTHR43712">
    <property type="entry name" value="PUTATIVE (AFU_ORTHOLOGUE AFUA_4G14580)-RELATED"/>
    <property type="match status" value="1"/>
</dbReference>
<dbReference type="GO" id="GO:0032259">
    <property type="term" value="P:methylation"/>
    <property type="evidence" value="ECO:0007669"/>
    <property type="project" value="UniProtKB-KW"/>
</dbReference>
<evidence type="ECO:0000256" key="2">
    <source>
        <dbReference type="ARBA" id="ARBA00022679"/>
    </source>
</evidence>
<protein>
    <submittedName>
        <fullName evidence="6">Acetylserotonin O-methyltransferase</fullName>
    </submittedName>
</protein>
<dbReference type="AlphaFoldDB" id="A0AAU8A1F1"/>
<dbReference type="PIRSF" id="PIRSF005739">
    <property type="entry name" value="O-mtase"/>
    <property type="match status" value="1"/>
</dbReference>
<keyword evidence="3" id="KW-0949">S-adenosyl-L-methionine</keyword>
<dbReference type="Pfam" id="PF00891">
    <property type="entry name" value="Methyltransf_2"/>
    <property type="match status" value="1"/>
</dbReference>
<feature type="domain" description="O-methyltransferase dimerisation" evidence="5">
    <location>
        <begin position="68"/>
        <end position="137"/>
    </location>
</feature>
<sequence>MQIQIGHCITMLPFERVSGDTPPSSHSLFDAFVDWRNSLIASSRFQRWAARFPFTRWIVRKQAASLFDVMAGFVYSQILLACVRVNIFELLADGALSKADLQKQIALPESGLSRLLDAAVAIRLLTKRKNGHYALGMLGAPLVGNRALLDMIIHHGDFYRDLQDPLALLRGDVTGKAAMAEYWPYINGEKDPSPESLSAQRVADYSRLMAHTQPLVTAEVIDSYSFAKHKHLLDIGGGQGAFVSQLVELYPQLQCTIFDLPGVAELANTHINKLGLSNKINALGGNFFQGELPKGADIATLIRVIFDHDDSRVSILLRNVFNALEPGASLILAEPMAGTPGQEAMGDAYFGFYLLAMGRGRPRTQAEISAMLQAAGFESISLLPSAIPLNAQILHCKKPVFSVS</sequence>
<dbReference type="InterPro" id="IPR012967">
    <property type="entry name" value="COMT_dimerisation"/>
</dbReference>
<evidence type="ECO:0000259" key="5">
    <source>
        <dbReference type="Pfam" id="PF08100"/>
    </source>
</evidence>